<evidence type="ECO:0000313" key="1">
    <source>
        <dbReference type="EMBL" id="MDR4250713.1"/>
    </source>
</evidence>
<comment type="caution">
    <text evidence="1">The sequence shown here is derived from an EMBL/GenBank/DDBJ whole genome shotgun (WGS) entry which is preliminary data.</text>
</comment>
<gene>
    <name evidence="1" type="ORF">FO508_10190</name>
</gene>
<organism evidence="1 2">
    <name type="scientific">Bacillus pumilus</name>
    <name type="common">Bacillus mesentericus</name>
    <dbReference type="NCBI Taxonomy" id="1408"/>
    <lineage>
        <taxon>Bacteria</taxon>
        <taxon>Bacillati</taxon>
        <taxon>Bacillota</taxon>
        <taxon>Bacilli</taxon>
        <taxon>Bacillales</taxon>
        <taxon>Bacillaceae</taxon>
        <taxon>Bacillus</taxon>
    </lineage>
</organism>
<protein>
    <submittedName>
        <fullName evidence="1">Uncharacterized protein</fullName>
    </submittedName>
</protein>
<name>A0AAE3WLB4_BACPU</name>
<reference evidence="1" key="1">
    <citation type="submission" date="2019-07" db="EMBL/GenBank/DDBJ databases">
        <title>Phylogenomic Reclassification of ATCC Bacillus Strains and Various Taxa within the Genus Bacillus.</title>
        <authorList>
            <person name="Riojas M.A."/>
            <person name="Frank A.M."/>
            <person name="Fenn S.L."/>
            <person name="King S."/>
            <person name="Brower S."/>
            <person name="Hazbon M.H."/>
        </authorList>
    </citation>
    <scope>NUCLEOTIDE SEQUENCE</scope>
    <source>
        <strain evidence="1">ATCC 27142</strain>
    </source>
</reference>
<accession>A0AAE3WLB4</accession>
<dbReference type="EMBL" id="VKQA01000002">
    <property type="protein sequence ID" value="MDR4250713.1"/>
    <property type="molecule type" value="Genomic_DNA"/>
</dbReference>
<proteinExistence type="predicted"/>
<dbReference type="AlphaFoldDB" id="A0AAE3WLB4"/>
<sequence length="94" mass="10185">MAITESQKQRLNESMPIANELKLGDIIQNLQSSEGGSLVIEDGAIKNRHIGDGAVNSRTIGKGSVFLDNLNTEVKSILDDYRSRLEALEGKVSS</sequence>
<dbReference type="RefSeq" id="WP_309415807.1">
    <property type="nucleotide sequence ID" value="NZ_CP187658.1"/>
</dbReference>
<dbReference type="Proteomes" id="UP001182042">
    <property type="component" value="Unassembled WGS sequence"/>
</dbReference>
<evidence type="ECO:0000313" key="2">
    <source>
        <dbReference type="Proteomes" id="UP001182042"/>
    </source>
</evidence>